<dbReference type="Proteomes" id="UP000076761">
    <property type="component" value="Unassembled WGS sequence"/>
</dbReference>
<sequence>MSDNHTIIISSSSFPVPIADSRYKYSLGRDDHAVPSIIGLETRARLGTARCVPVWTAGVPSSAGRPLHLRPPPNLMHVFLPVLLGGHPSLSKYSSPLSSSLAAHWRDVFVPRRKDCTAHSVEAIRVSSPNSVQPRGVNILFDTAIKFLSERLVDKDFAAVRHVTFERWHEPGIRVVLKDLYVLPHPIIPLSFTCPLSPLHPAV</sequence>
<protein>
    <submittedName>
        <fullName evidence="1">Uncharacterized protein</fullName>
    </submittedName>
</protein>
<dbReference type="AlphaFoldDB" id="A0A165RJ44"/>
<evidence type="ECO:0000313" key="2">
    <source>
        <dbReference type="Proteomes" id="UP000076761"/>
    </source>
</evidence>
<organism evidence="1 2">
    <name type="scientific">Neolentinus lepideus HHB14362 ss-1</name>
    <dbReference type="NCBI Taxonomy" id="1314782"/>
    <lineage>
        <taxon>Eukaryota</taxon>
        <taxon>Fungi</taxon>
        <taxon>Dikarya</taxon>
        <taxon>Basidiomycota</taxon>
        <taxon>Agaricomycotina</taxon>
        <taxon>Agaricomycetes</taxon>
        <taxon>Gloeophyllales</taxon>
        <taxon>Gloeophyllaceae</taxon>
        <taxon>Neolentinus</taxon>
    </lineage>
</organism>
<keyword evidence="2" id="KW-1185">Reference proteome</keyword>
<accession>A0A165RJ44</accession>
<dbReference type="EMBL" id="KV425581">
    <property type="protein sequence ID" value="KZT23885.1"/>
    <property type="molecule type" value="Genomic_DNA"/>
</dbReference>
<evidence type="ECO:0000313" key="1">
    <source>
        <dbReference type="EMBL" id="KZT23885.1"/>
    </source>
</evidence>
<name>A0A165RJ44_9AGAM</name>
<reference evidence="1 2" key="1">
    <citation type="journal article" date="2016" name="Mol. Biol. Evol.">
        <title>Comparative Genomics of Early-Diverging Mushroom-Forming Fungi Provides Insights into the Origins of Lignocellulose Decay Capabilities.</title>
        <authorList>
            <person name="Nagy L.G."/>
            <person name="Riley R."/>
            <person name="Tritt A."/>
            <person name="Adam C."/>
            <person name="Daum C."/>
            <person name="Floudas D."/>
            <person name="Sun H."/>
            <person name="Yadav J.S."/>
            <person name="Pangilinan J."/>
            <person name="Larsson K.H."/>
            <person name="Matsuura K."/>
            <person name="Barry K."/>
            <person name="Labutti K."/>
            <person name="Kuo R."/>
            <person name="Ohm R.A."/>
            <person name="Bhattacharya S.S."/>
            <person name="Shirouzu T."/>
            <person name="Yoshinaga Y."/>
            <person name="Martin F.M."/>
            <person name="Grigoriev I.V."/>
            <person name="Hibbett D.S."/>
        </authorList>
    </citation>
    <scope>NUCLEOTIDE SEQUENCE [LARGE SCALE GENOMIC DNA]</scope>
    <source>
        <strain evidence="1 2">HHB14362 ss-1</strain>
    </source>
</reference>
<gene>
    <name evidence="1" type="ORF">NEOLEDRAFT_1148975</name>
</gene>
<dbReference type="InParanoid" id="A0A165RJ44"/>
<proteinExistence type="predicted"/>